<dbReference type="Proteomes" id="UP001558613">
    <property type="component" value="Unassembled WGS sequence"/>
</dbReference>
<evidence type="ECO:0008006" key="4">
    <source>
        <dbReference type="Google" id="ProtNLM"/>
    </source>
</evidence>
<sequence length="394" mass="43668">MALFALQQKYGQPHQLVLREIKAILALPKVRPGDSRAFSSFALKVRALVGMFQSLGQDQAKSELTCASHVQQLLSKLPTEHVTNFARYARASLSGQSYNLVNFSVWLQEEAECQAMVDQVSDFPKPLLNKPQSKIHSRTRTVLYGANGNSAASRSTNKQPQNLRDQEQSSNRLGGSGKVLLKVVEVLLHHKGRSLQTYAILDDGSERTMLLSQASDYLGLKGEAESLIVRTVRQDTIALEGSSVTLEISSTANPERKYTISNAFSAARLGLAEQSYPVKTLKRRFRHLQDLPLPAFSNVQPLILIGADYPHLINPIDQVYFGPPKSPAAIQTKLGWVLQGPIPIPNTNEMQCLFTITNPLEDLRAKICHSLIACSSYYSVTSLTKLSYVFPQKY</sequence>
<organism evidence="2 3">
    <name type="scientific">Cirrhinus molitorella</name>
    <name type="common">mud carp</name>
    <dbReference type="NCBI Taxonomy" id="172907"/>
    <lineage>
        <taxon>Eukaryota</taxon>
        <taxon>Metazoa</taxon>
        <taxon>Chordata</taxon>
        <taxon>Craniata</taxon>
        <taxon>Vertebrata</taxon>
        <taxon>Euteleostomi</taxon>
        <taxon>Actinopterygii</taxon>
        <taxon>Neopterygii</taxon>
        <taxon>Teleostei</taxon>
        <taxon>Ostariophysi</taxon>
        <taxon>Cypriniformes</taxon>
        <taxon>Cyprinidae</taxon>
        <taxon>Labeoninae</taxon>
        <taxon>Labeonini</taxon>
        <taxon>Cirrhinus</taxon>
    </lineage>
</organism>
<accession>A0ABR3NPR9</accession>
<name>A0ABR3NPR9_9TELE</name>
<evidence type="ECO:0000256" key="1">
    <source>
        <dbReference type="SAM" id="MobiDB-lite"/>
    </source>
</evidence>
<reference evidence="2 3" key="1">
    <citation type="submission" date="2023-09" db="EMBL/GenBank/DDBJ databases">
        <authorList>
            <person name="Wang M."/>
        </authorList>
    </citation>
    <scope>NUCLEOTIDE SEQUENCE [LARGE SCALE GENOMIC DNA]</scope>
    <source>
        <strain evidence="2">GT-2023</strain>
        <tissue evidence="2">Liver</tissue>
    </source>
</reference>
<evidence type="ECO:0000313" key="3">
    <source>
        <dbReference type="Proteomes" id="UP001558613"/>
    </source>
</evidence>
<dbReference type="EMBL" id="JAYMGO010000003">
    <property type="protein sequence ID" value="KAL1278914.1"/>
    <property type="molecule type" value="Genomic_DNA"/>
</dbReference>
<evidence type="ECO:0000313" key="2">
    <source>
        <dbReference type="EMBL" id="KAL1278914.1"/>
    </source>
</evidence>
<feature type="region of interest" description="Disordered" evidence="1">
    <location>
        <begin position="148"/>
        <end position="173"/>
    </location>
</feature>
<dbReference type="PANTHER" id="PTHR47331">
    <property type="entry name" value="PHD-TYPE DOMAIN-CONTAINING PROTEIN"/>
    <property type="match status" value="1"/>
</dbReference>
<dbReference type="PANTHER" id="PTHR47331:SF5">
    <property type="entry name" value="RIBONUCLEASE H"/>
    <property type="match status" value="1"/>
</dbReference>
<comment type="caution">
    <text evidence="2">The sequence shown here is derived from an EMBL/GenBank/DDBJ whole genome shotgun (WGS) entry which is preliminary data.</text>
</comment>
<protein>
    <recommendedName>
        <fullName evidence="4">Peptidase aspartic putative domain-containing protein</fullName>
    </recommendedName>
</protein>
<proteinExistence type="predicted"/>
<feature type="compositionally biased region" description="Polar residues" evidence="1">
    <location>
        <begin position="148"/>
        <end position="172"/>
    </location>
</feature>
<gene>
    <name evidence="2" type="ORF">QQF64_025587</name>
</gene>
<keyword evidence="3" id="KW-1185">Reference proteome</keyword>